<dbReference type="Proteomes" id="UP000183417">
    <property type="component" value="Unassembled WGS sequence"/>
</dbReference>
<accession>A0A1H3SI56</accession>
<protein>
    <submittedName>
        <fullName evidence="1">Uncharacterized protein</fullName>
    </submittedName>
</protein>
<dbReference type="AlphaFoldDB" id="A0A1H3SI56"/>
<sequence length="260" mass="26567">MAGHAVARTPTPQPITPEVGFATHCLLCRHGRGGRIVLDPAGSMGAVEKAARGGVCHGPPAHTCGVEAKPLGSAVLRVRAGACGYDAARIHRAPDRKDRACQGTSGGGCTGARGMAGNHSTGGVMDCRCFRSIAQRTSGLRSADVAAALGRLPSADPQVRDVGRAVHMARQGCTLQRVLKSPYPVLDVARLDAPTGHEPWDARYAGVPAAGHPALDGEPGKRTGSGLSWAAGHHDASVAAGAACSRGRTGVRPIRPGWIG</sequence>
<organism evidence="1 2">
    <name type="scientific">Delftia lacustris</name>
    <dbReference type="NCBI Taxonomy" id="558537"/>
    <lineage>
        <taxon>Bacteria</taxon>
        <taxon>Pseudomonadati</taxon>
        <taxon>Pseudomonadota</taxon>
        <taxon>Betaproteobacteria</taxon>
        <taxon>Burkholderiales</taxon>
        <taxon>Comamonadaceae</taxon>
        <taxon>Delftia</taxon>
    </lineage>
</organism>
<evidence type="ECO:0000313" key="2">
    <source>
        <dbReference type="Proteomes" id="UP000183417"/>
    </source>
</evidence>
<dbReference type="EMBL" id="FNPE01000020">
    <property type="protein sequence ID" value="SDZ36789.1"/>
    <property type="molecule type" value="Genomic_DNA"/>
</dbReference>
<reference evidence="1 2" key="1">
    <citation type="submission" date="2016-10" db="EMBL/GenBank/DDBJ databases">
        <authorList>
            <person name="de Groot N.N."/>
        </authorList>
    </citation>
    <scope>NUCLEOTIDE SEQUENCE [LARGE SCALE GENOMIC DNA]</scope>
    <source>
        <strain evidence="1 2">LMG 24775</strain>
    </source>
</reference>
<proteinExistence type="predicted"/>
<gene>
    <name evidence="1" type="ORF">SAMN05421547_12012</name>
</gene>
<name>A0A1H3SI56_9BURK</name>
<evidence type="ECO:0000313" key="1">
    <source>
        <dbReference type="EMBL" id="SDZ36789.1"/>
    </source>
</evidence>